<dbReference type="InterPro" id="IPR011032">
    <property type="entry name" value="GroES-like_sf"/>
</dbReference>
<organism evidence="4 5">
    <name type="scientific">Sinomonas terricola</name>
    <dbReference type="NCBI Taxonomy" id="3110330"/>
    <lineage>
        <taxon>Bacteria</taxon>
        <taxon>Bacillati</taxon>
        <taxon>Actinomycetota</taxon>
        <taxon>Actinomycetes</taxon>
        <taxon>Micrococcales</taxon>
        <taxon>Micrococcaceae</taxon>
        <taxon>Sinomonas</taxon>
    </lineage>
</organism>
<dbReference type="SUPFAM" id="SSF51735">
    <property type="entry name" value="NAD(P)-binding Rossmann-fold domains"/>
    <property type="match status" value="1"/>
</dbReference>
<feature type="transmembrane region" description="Helical" evidence="2">
    <location>
        <begin position="285"/>
        <end position="307"/>
    </location>
</feature>
<evidence type="ECO:0000256" key="2">
    <source>
        <dbReference type="SAM" id="Phobius"/>
    </source>
</evidence>
<sequence length="308" mass="31050">MQVAGINEIGGPVEILDVQDPRPLAADEVLIAVKAAGIGNWDEIVRTGGWDVGASVPMALGVEAAGVVTEVGENVDGFHPGDEVLCHPLQLRHQGAWAPLLIAPASLLARKPASVAWETAAAFPVPALTAEQVLTEALALKAGETLLVHGAGGVTGGLLVQLAVLRGANVLATSGPASMARVRQYGALEVFDYNDPSWPALARRVAAAAGITAVVNAARDGAATAMSTLVDGGRLATITSDPPAEERGISVSNVYVRPDGAQLERLAELLGNDQLTFAVASSNRLAGAGAALAAVVAGGVSGAAVVIP</sequence>
<dbReference type="InterPro" id="IPR020843">
    <property type="entry name" value="ER"/>
</dbReference>
<dbReference type="PANTHER" id="PTHR44154:SF1">
    <property type="entry name" value="QUINONE OXIDOREDUCTASE"/>
    <property type="match status" value="1"/>
</dbReference>
<name>A0ABU5T230_9MICC</name>
<dbReference type="InterPro" id="IPR051603">
    <property type="entry name" value="Zinc-ADH_QOR/CCCR"/>
</dbReference>
<dbReference type="SMART" id="SM00829">
    <property type="entry name" value="PKS_ER"/>
    <property type="match status" value="1"/>
</dbReference>
<keyword evidence="2" id="KW-0472">Membrane</keyword>
<dbReference type="GO" id="GO:0016491">
    <property type="term" value="F:oxidoreductase activity"/>
    <property type="evidence" value="ECO:0007669"/>
    <property type="project" value="UniProtKB-KW"/>
</dbReference>
<dbReference type="Pfam" id="PF08240">
    <property type="entry name" value="ADH_N"/>
    <property type="match status" value="1"/>
</dbReference>
<proteinExistence type="predicted"/>
<reference evidence="4 5" key="1">
    <citation type="submission" date="2023-12" db="EMBL/GenBank/DDBJ databases">
        <title>Sinomonas terricola sp. nov, isolated from litchi orchard soil in Guangdong, PR China.</title>
        <authorList>
            <person name="Jiaxin W."/>
            <person name="Yang Z."/>
            <person name="Honghui Z."/>
        </authorList>
    </citation>
    <scope>NUCLEOTIDE SEQUENCE [LARGE SCALE GENOMIC DNA]</scope>
    <source>
        <strain evidence="4 5">JGH33</strain>
    </source>
</reference>
<protein>
    <submittedName>
        <fullName evidence="4">NADP-dependent oxidoreductase</fullName>
        <ecNumber evidence="4">1.-.-.-</ecNumber>
    </submittedName>
</protein>
<dbReference type="Gene3D" id="3.40.50.720">
    <property type="entry name" value="NAD(P)-binding Rossmann-like Domain"/>
    <property type="match status" value="1"/>
</dbReference>
<comment type="caution">
    <text evidence="4">The sequence shown here is derived from an EMBL/GenBank/DDBJ whole genome shotgun (WGS) entry which is preliminary data.</text>
</comment>
<gene>
    <name evidence="4" type="ORF">SPF06_03220</name>
</gene>
<dbReference type="Proteomes" id="UP001304769">
    <property type="component" value="Unassembled WGS sequence"/>
</dbReference>
<dbReference type="EC" id="1.-.-.-" evidence="4"/>
<dbReference type="Gene3D" id="3.90.180.10">
    <property type="entry name" value="Medium-chain alcohol dehydrogenases, catalytic domain"/>
    <property type="match status" value="1"/>
</dbReference>
<evidence type="ECO:0000313" key="4">
    <source>
        <dbReference type="EMBL" id="MEA5453723.1"/>
    </source>
</evidence>
<dbReference type="CDD" id="cd05289">
    <property type="entry name" value="MDR_like_2"/>
    <property type="match status" value="1"/>
</dbReference>
<dbReference type="PANTHER" id="PTHR44154">
    <property type="entry name" value="QUINONE OXIDOREDUCTASE"/>
    <property type="match status" value="1"/>
</dbReference>
<dbReference type="InterPro" id="IPR036291">
    <property type="entry name" value="NAD(P)-bd_dom_sf"/>
</dbReference>
<keyword evidence="5" id="KW-1185">Reference proteome</keyword>
<keyword evidence="4" id="KW-0560">Oxidoreductase</keyword>
<keyword evidence="1" id="KW-0521">NADP</keyword>
<dbReference type="InterPro" id="IPR013154">
    <property type="entry name" value="ADH-like_N"/>
</dbReference>
<dbReference type="Pfam" id="PF13602">
    <property type="entry name" value="ADH_zinc_N_2"/>
    <property type="match status" value="1"/>
</dbReference>
<dbReference type="EMBL" id="JAYGGQ010000001">
    <property type="protein sequence ID" value="MEA5453723.1"/>
    <property type="molecule type" value="Genomic_DNA"/>
</dbReference>
<feature type="domain" description="Enoyl reductase (ER)" evidence="3">
    <location>
        <begin position="11"/>
        <end position="306"/>
    </location>
</feature>
<accession>A0ABU5T230</accession>
<evidence type="ECO:0000313" key="5">
    <source>
        <dbReference type="Proteomes" id="UP001304769"/>
    </source>
</evidence>
<keyword evidence="2" id="KW-0812">Transmembrane</keyword>
<dbReference type="SUPFAM" id="SSF50129">
    <property type="entry name" value="GroES-like"/>
    <property type="match status" value="1"/>
</dbReference>
<keyword evidence="2" id="KW-1133">Transmembrane helix</keyword>
<evidence type="ECO:0000256" key="1">
    <source>
        <dbReference type="ARBA" id="ARBA00022857"/>
    </source>
</evidence>
<dbReference type="RefSeq" id="WP_323277472.1">
    <property type="nucleotide sequence ID" value="NZ_JAYGGQ010000001.1"/>
</dbReference>
<evidence type="ECO:0000259" key="3">
    <source>
        <dbReference type="SMART" id="SM00829"/>
    </source>
</evidence>